<organism evidence="1">
    <name type="scientific">viral metagenome</name>
    <dbReference type="NCBI Taxonomy" id="1070528"/>
    <lineage>
        <taxon>unclassified sequences</taxon>
        <taxon>metagenomes</taxon>
        <taxon>organismal metagenomes</taxon>
    </lineage>
</organism>
<gene>
    <name evidence="1" type="ORF">MM171B03076_0007</name>
</gene>
<reference evidence="1" key="1">
    <citation type="submission" date="2020-03" db="EMBL/GenBank/DDBJ databases">
        <title>The deep terrestrial virosphere.</title>
        <authorList>
            <person name="Holmfeldt K."/>
            <person name="Nilsson E."/>
            <person name="Simone D."/>
            <person name="Lopez-Fernandez M."/>
            <person name="Wu X."/>
            <person name="de Brujin I."/>
            <person name="Lundin D."/>
            <person name="Andersson A."/>
            <person name="Bertilsson S."/>
            <person name="Dopson M."/>
        </authorList>
    </citation>
    <scope>NUCLEOTIDE SEQUENCE</scope>
    <source>
        <strain evidence="1">MM171B03076</strain>
    </source>
</reference>
<dbReference type="AlphaFoldDB" id="A0A6M3X615"/>
<proteinExistence type="predicted"/>
<dbReference type="EMBL" id="MT143950">
    <property type="protein sequence ID" value="QJH93148.1"/>
    <property type="molecule type" value="Genomic_DNA"/>
</dbReference>
<sequence length="89" mass="9715">MGDILCRICGEPWDAGARHGGDMTAGEYRMLIRGEGCPACKGKRPEGRAINDIEFIESLDANTDGDEALDAAMKLEFEEKQRRSLAVKG</sequence>
<accession>A0A6M3X615</accession>
<evidence type="ECO:0000313" key="1">
    <source>
        <dbReference type="EMBL" id="QJH93148.1"/>
    </source>
</evidence>
<name>A0A6M3X615_9ZZZZ</name>
<protein>
    <submittedName>
        <fullName evidence="1">Uncharacterized protein</fullName>
    </submittedName>
</protein>